<dbReference type="CDD" id="cd08977">
    <property type="entry name" value="SusD"/>
    <property type="match status" value="1"/>
</dbReference>
<feature type="domain" description="RagB/SusD" evidence="6">
    <location>
        <begin position="328"/>
        <end position="467"/>
    </location>
</feature>
<dbReference type="STRING" id="104663.SAMN04488121_101918"/>
<dbReference type="Pfam" id="PF14322">
    <property type="entry name" value="SusD-like_3"/>
    <property type="match status" value="1"/>
</dbReference>
<evidence type="ECO:0000256" key="3">
    <source>
        <dbReference type="ARBA" id="ARBA00022729"/>
    </source>
</evidence>
<evidence type="ECO:0000256" key="4">
    <source>
        <dbReference type="ARBA" id="ARBA00023136"/>
    </source>
</evidence>
<organism evidence="8 9">
    <name type="scientific">Chitinophaga filiformis</name>
    <name type="common">Myxococcus filiformis</name>
    <name type="synonym">Flexibacter filiformis</name>
    <dbReference type="NCBI Taxonomy" id="104663"/>
    <lineage>
        <taxon>Bacteria</taxon>
        <taxon>Pseudomonadati</taxon>
        <taxon>Bacteroidota</taxon>
        <taxon>Chitinophagia</taxon>
        <taxon>Chitinophagales</taxon>
        <taxon>Chitinophagaceae</taxon>
        <taxon>Chitinophaga</taxon>
    </lineage>
</organism>
<evidence type="ECO:0000256" key="1">
    <source>
        <dbReference type="ARBA" id="ARBA00004442"/>
    </source>
</evidence>
<protein>
    <submittedName>
        <fullName evidence="8">SusD family protein</fullName>
    </submittedName>
</protein>
<dbReference type="Pfam" id="PF07980">
    <property type="entry name" value="SusD_RagB"/>
    <property type="match status" value="1"/>
</dbReference>
<keyword evidence="5" id="KW-0998">Cell outer membrane</keyword>
<dbReference type="EMBL" id="FNBN01000001">
    <property type="protein sequence ID" value="SDF14209.1"/>
    <property type="molecule type" value="Genomic_DNA"/>
</dbReference>
<evidence type="ECO:0000256" key="5">
    <source>
        <dbReference type="ARBA" id="ARBA00023237"/>
    </source>
</evidence>
<evidence type="ECO:0000259" key="7">
    <source>
        <dbReference type="Pfam" id="PF14322"/>
    </source>
</evidence>
<dbReference type="OrthoDB" id="1080118at2"/>
<dbReference type="SUPFAM" id="SSF48452">
    <property type="entry name" value="TPR-like"/>
    <property type="match status" value="1"/>
</dbReference>
<dbReference type="InterPro" id="IPR033985">
    <property type="entry name" value="SusD-like_N"/>
</dbReference>
<evidence type="ECO:0000313" key="9">
    <source>
        <dbReference type="Proteomes" id="UP000199045"/>
    </source>
</evidence>
<dbReference type="Gene3D" id="1.25.40.900">
    <property type="match status" value="1"/>
</dbReference>
<sequence length="469" mass="51066">MKRLLVYTVMLVLLLFVGQGCNKELELSPADKLPTDEALSNIKGVNAAVNGMYAGMRAVNYYGRNYLILGEVTADNVYISTSNGNRFLSSWKLSWVVSDGDVSGVWNTAYSVILRANNIINSVPVISDGTAEEKDLAKGQALFVRALAHFDLLRFFAEPYIVGGGTSLGVPVITKFEVGSPARSTVDQVYAQIIADLTEAKSLLDENTSDPFNASSYAASALLARVYLYKGDNAAAIAEATRVINAGYTIQPANSLAEFYNTPGAGEDIFTLKILDIQTAGSDNLGQMYRKPGYGDIRVSPDLVNSLEPGDARRVFISAFTGSASEFQNNKFTGQQGISGLHSPKILRISEMYLARAEAYAKSGNYVAALADVNAIRTHRNLAALENVADNAVLTAVLKEKRVEFMFEGQRYFDLLRNKLDIVRNCTTPGQVNPGRCTVEATSNTAIFPIPQRETDVNRNIEQNPGYKK</sequence>
<feature type="domain" description="SusD-like N-terminal" evidence="7">
    <location>
        <begin position="26"/>
        <end position="228"/>
    </location>
</feature>
<comment type="subcellular location">
    <subcellularLocation>
        <location evidence="1">Cell outer membrane</location>
    </subcellularLocation>
</comment>
<dbReference type="GO" id="GO:0009279">
    <property type="term" value="C:cell outer membrane"/>
    <property type="evidence" value="ECO:0007669"/>
    <property type="project" value="UniProtKB-SubCell"/>
</dbReference>
<reference evidence="8 9" key="1">
    <citation type="submission" date="2016-10" db="EMBL/GenBank/DDBJ databases">
        <authorList>
            <person name="de Groot N.N."/>
        </authorList>
    </citation>
    <scope>NUCLEOTIDE SEQUENCE [LARGE SCALE GENOMIC DNA]</scope>
    <source>
        <strain evidence="8 9">DSM 527</strain>
    </source>
</reference>
<evidence type="ECO:0000313" key="8">
    <source>
        <dbReference type="EMBL" id="SDF14209.1"/>
    </source>
</evidence>
<name>A0A1G7IPH3_CHIFI</name>
<dbReference type="Gene3D" id="2.20.20.130">
    <property type="match status" value="1"/>
</dbReference>
<dbReference type="AlphaFoldDB" id="A0A1G7IPH3"/>
<accession>A0A1G7IPH3</accession>
<dbReference type="InterPro" id="IPR011990">
    <property type="entry name" value="TPR-like_helical_dom_sf"/>
</dbReference>
<gene>
    <name evidence="8" type="ORF">SAMN04488121_101918</name>
</gene>
<keyword evidence="3" id="KW-0732">Signal</keyword>
<dbReference type="Proteomes" id="UP000199045">
    <property type="component" value="Unassembled WGS sequence"/>
</dbReference>
<dbReference type="Gene3D" id="1.25.40.390">
    <property type="match status" value="1"/>
</dbReference>
<dbReference type="InterPro" id="IPR012944">
    <property type="entry name" value="SusD_RagB_dom"/>
</dbReference>
<dbReference type="RefSeq" id="WP_089829029.1">
    <property type="nucleotide sequence ID" value="NZ_FNBN01000001.1"/>
</dbReference>
<comment type="similarity">
    <text evidence="2">Belongs to the SusD family.</text>
</comment>
<keyword evidence="4" id="KW-0472">Membrane</keyword>
<evidence type="ECO:0000256" key="2">
    <source>
        <dbReference type="ARBA" id="ARBA00006275"/>
    </source>
</evidence>
<dbReference type="PROSITE" id="PS51257">
    <property type="entry name" value="PROKAR_LIPOPROTEIN"/>
    <property type="match status" value="1"/>
</dbReference>
<proteinExistence type="inferred from homology"/>
<evidence type="ECO:0000259" key="6">
    <source>
        <dbReference type="Pfam" id="PF07980"/>
    </source>
</evidence>